<evidence type="ECO:0000313" key="6">
    <source>
        <dbReference type="Proteomes" id="UP000663829"/>
    </source>
</evidence>
<dbReference type="EMBL" id="CAJOBA010007756">
    <property type="protein sequence ID" value="CAF3811468.1"/>
    <property type="molecule type" value="Genomic_DNA"/>
</dbReference>
<protein>
    <submittedName>
        <fullName evidence="3">Uncharacterized protein</fullName>
    </submittedName>
</protein>
<keyword evidence="6" id="KW-1185">Reference proteome</keyword>
<comment type="caution">
    <text evidence="3">The sequence shown here is derived from an EMBL/GenBank/DDBJ whole genome shotgun (WGS) entry which is preliminary data.</text>
</comment>
<evidence type="ECO:0000313" key="4">
    <source>
        <dbReference type="EMBL" id="CAF3811468.1"/>
    </source>
</evidence>
<evidence type="ECO:0000313" key="2">
    <source>
        <dbReference type="EMBL" id="CAF1043330.1"/>
    </source>
</evidence>
<dbReference type="OrthoDB" id="8879391at2759"/>
<reference evidence="3" key="1">
    <citation type="submission" date="2021-02" db="EMBL/GenBank/DDBJ databases">
        <authorList>
            <person name="Nowell W R."/>
        </authorList>
    </citation>
    <scope>NUCLEOTIDE SEQUENCE</scope>
</reference>
<evidence type="ECO:0000313" key="3">
    <source>
        <dbReference type="EMBL" id="CAF1208635.1"/>
    </source>
</evidence>
<feature type="region of interest" description="Disordered" evidence="1">
    <location>
        <begin position="330"/>
        <end position="350"/>
    </location>
</feature>
<feature type="region of interest" description="Disordered" evidence="1">
    <location>
        <begin position="259"/>
        <end position="285"/>
    </location>
</feature>
<proteinExistence type="predicted"/>
<dbReference type="Proteomes" id="UP000677228">
    <property type="component" value="Unassembled WGS sequence"/>
</dbReference>
<dbReference type="Proteomes" id="UP000682733">
    <property type="component" value="Unassembled WGS sequence"/>
</dbReference>
<evidence type="ECO:0000256" key="1">
    <source>
        <dbReference type="SAM" id="MobiDB-lite"/>
    </source>
</evidence>
<dbReference type="EMBL" id="CAJOBC010008856">
    <property type="protein sequence ID" value="CAF3972761.1"/>
    <property type="molecule type" value="Genomic_DNA"/>
</dbReference>
<feature type="region of interest" description="Disordered" evidence="1">
    <location>
        <begin position="206"/>
        <end position="227"/>
    </location>
</feature>
<dbReference type="EMBL" id="CAJNOK010007744">
    <property type="protein sequence ID" value="CAF1043330.1"/>
    <property type="molecule type" value="Genomic_DNA"/>
</dbReference>
<name>A0A814WZF6_9BILA</name>
<feature type="compositionally biased region" description="Polar residues" evidence="1">
    <location>
        <begin position="341"/>
        <end position="350"/>
    </location>
</feature>
<gene>
    <name evidence="3" type="ORF">GPM918_LOCUS24094</name>
    <name evidence="2" type="ORF">OVA965_LOCUS16597</name>
    <name evidence="5" type="ORF">SRO942_LOCUS24092</name>
    <name evidence="4" type="ORF">TMI583_LOCUS16607</name>
</gene>
<dbReference type="Proteomes" id="UP000663829">
    <property type="component" value="Unassembled WGS sequence"/>
</dbReference>
<organism evidence="3 6">
    <name type="scientific">Didymodactylos carnosus</name>
    <dbReference type="NCBI Taxonomy" id="1234261"/>
    <lineage>
        <taxon>Eukaryota</taxon>
        <taxon>Metazoa</taxon>
        <taxon>Spiralia</taxon>
        <taxon>Gnathifera</taxon>
        <taxon>Rotifera</taxon>
        <taxon>Eurotatoria</taxon>
        <taxon>Bdelloidea</taxon>
        <taxon>Philodinida</taxon>
        <taxon>Philodinidae</taxon>
        <taxon>Didymodactylos</taxon>
    </lineage>
</organism>
<dbReference type="AlphaFoldDB" id="A0A814WZF6"/>
<evidence type="ECO:0000313" key="5">
    <source>
        <dbReference type="EMBL" id="CAF3972761.1"/>
    </source>
</evidence>
<accession>A0A814WZF6</accession>
<dbReference type="Proteomes" id="UP000681722">
    <property type="component" value="Unassembled WGS sequence"/>
</dbReference>
<dbReference type="EMBL" id="CAJNOQ010008856">
    <property type="protein sequence ID" value="CAF1208635.1"/>
    <property type="molecule type" value="Genomic_DNA"/>
</dbReference>
<sequence>MAKSDGLKTSYVLSNNDDRLEDDQFPVENIAFTLPEHVDSSLLHVLLTSSSSSIASSQSPHASPIVKKIQINRKQQQRVSFILDQKNLSSEENKSIVATRSVIEKQQIPYSLSSHSKTHTNEEHEENYSTSVVQYLSSTSTDVLANLTEDREEDTNSIQDENKGLLDKNVDTMSTKGLLSIDSTNNKKYPSTIIPHSILRKTRFVEQSQEKNHQQGSTNNDDSVNDDSDYYIEEESEDDFENGKKRKNNEQDKIQQHIGEDQFFVQTNSRHNGKNYTTGKKKREKTREEHYYYNHHRQQQPPQLIEKVKKGKIIIDEDNAWLLKKSSSNYQSSADKEEPKSQPSSKQSVTFVEQPTIISSEFSSLTTSSYSQLHNSCTSLPSSVAYSPNNLLKPDCFNMRDYAQSTTSSNDFKPVYVSPLKYRPLVGLSAQDSRLLLEKRVSLLGKPILVHPIQRRSPTYKRTQSRMYNFLERPRGYKAGIYHTLV</sequence>